<keyword evidence="9" id="KW-0378">Hydrolase</keyword>
<reference evidence="16 17" key="1">
    <citation type="submission" date="2016-07" db="EMBL/GenBank/DDBJ databases">
        <title>Pervasive Adenine N6-methylation of Active Genes in Fungi.</title>
        <authorList>
            <consortium name="DOE Joint Genome Institute"/>
            <person name="Mondo S.J."/>
            <person name="Dannebaum R.O."/>
            <person name="Kuo R.C."/>
            <person name="Labutti K."/>
            <person name="Haridas S."/>
            <person name="Kuo A."/>
            <person name="Salamov A."/>
            <person name="Ahrendt S.R."/>
            <person name="Lipzen A."/>
            <person name="Sullivan W."/>
            <person name="Andreopoulos W.B."/>
            <person name="Clum A."/>
            <person name="Lindquist E."/>
            <person name="Daum C."/>
            <person name="Ramamoorthy G.K."/>
            <person name="Gryganskyi A."/>
            <person name="Culley D."/>
            <person name="Magnuson J.K."/>
            <person name="James T.Y."/>
            <person name="O'Malley M.A."/>
            <person name="Stajich J.E."/>
            <person name="Spatafora J.W."/>
            <person name="Visel A."/>
            <person name="Grigoriev I.V."/>
        </authorList>
    </citation>
    <scope>NUCLEOTIDE SEQUENCE [LARGE SCALE GENOMIC DNA]</scope>
    <source>
        <strain evidence="16 17">PL171</strain>
    </source>
</reference>
<dbReference type="SUPFAM" id="SSF52540">
    <property type="entry name" value="P-loop containing nucleoside triphosphate hydrolases"/>
    <property type="match status" value="1"/>
</dbReference>
<dbReference type="Gene3D" id="2.40.30.10">
    <property type="entry name" value="Translation factors"/>
    <property type="match status" value="2"/>
</dbReference>
<dbReference type="STRING" id="765915.A0A1Y2HP48"/>
<comment type="catalytic activity">
    <reaction evidence="13">
        <text>GTP + H2O = GDP + phosphate + H(+)</text>
        <dbReference type="Rhea" id="RHEA:19669"/>
        <dbReference type="ChEBI" id="CHEBI:15377"/>
        <dbReference type="ChEBI" id="CHEBI:15378"/>
        <dbReference type="ChEBI" id="CHEBI:37565"/>
        <dbReference type="ChEBI" id="CHEBI:43474"/>
        <dbReference type="ChEBI" id="CHEBI:58189"/>
        <dbReference type="EC" id="3.6.5.3"/>
    </reaction>
</comment>
<feature type="compositionally biased region" description="Low complexity" evidence="14">
    <location>
        <begin position="214"/>
        <end position="225"/>
    </location>
</feature>
<evidence type="ECO:0000313" key="17">
    <source>
        <dbReference type="Proteomes" id="UP000193411"/>
    </source>
</evidence>
<comment type="similarity">
    <text evidence="2">Belongs to the TRAFAC class translation factor GTPase superfamily. Classic translation factor GTPase family. IF-2 subfamily.</text>
</comment>
<dbReference type="SUPFAM" id="SSF50447">
    <property type="entry name" value="Translation proteins"/>
    <property type="match status" value="1"/>
</dbReference>
<dbReference type="Proteomes" id="UP000193411">
    <property type="component" value="Unassembled WGS sequence"/>
</dbReference>
<feature type="compositionally biased region" description="Low complexity" evidence="14">
    <location>
        <begin position="295"/>
        <end position="310"/>
    </location>
</feature>
<feature type="compositionally biased region" description="Low complexity" evidence="14">
    <location>
        <begin position="89"/>
        <end position="119"/>
    </location>
</feature>
<dbReference type="CDD" id="cd01887">
    <property type="entry name" value="IF2_eIF5B"/>
    <property type="match status" value="1"/>
</dbReference>
<feature type="compositionally biased region" description="Low complexity" evidence="14">
    <location>
        <begin position="398"/>
        <end position="407"/>
    </location>
</feature>
<organism evidence="16 17">
    <name type="scientific">Catenaria anguillulae PL171</name>
    <dbReference type="NCBI Taxonomy" id="765915"/>
    <lineage>
        <taxon>Eukaryota</taxon>
        <taxon>Fungi</taxon>
        <taxon>Fungi incertae sedis</taxon>
        <taxon>Blastocladiomycota</taxon>
        <taxon>Blastocladiomycetes</taxon>
        <taxon>Blastocladiales</taxon>
        <taxon>Catenariaceae</taxon>
        <taxon>Catenaria</taxon>
    </lineage>
</organism>
<dbReference type="Gene3D" id="3.40.50.300">
    <property type="entry name" value="P-loop containing nucleotide triphosphate hydrolases"/>
    <property type="match status" value="1"/>
</dbReference>
<dbReference type="PANTHER" id="PTHR43381:SF4">
    <property type="entry name" value="EUKARYOTIC TRANSLATION INITIATION FACTOR 5B"/>
    <property type="match status" value="1"/>
</dbReference>
<sequence>MAKGKKGKKNQSWDDYDVEGADVAAPATDVPATAHNSTSPSSDPAAAAAAAPEPEPEPATTIAMTSVNPEEEWPEDDRKANKKGKKGANAKNKPTSTASAAASPPPVSSSSSSPEPSAANNVDQLDAPASVNPEDEWPEDDRKTNKKGKKGGAKNKPTPAPTPAPASDPTPQPTPDPAQADVDVDPLAALADEWPEDQPKPKKGAGGAKKAAKPEPAAATAAVADANDDDIDKRPLSKKEKEKLRKQRQKEQEKAKLDEAKRALEAEEAKEAAKKDKAAAAAAAAGAGGKKKAKPGAPIAALQKMLAAQRAAEEEAARLAEEERKREEEEARRKEEEEKAKEEAKRVKKEKERLKREQLRKEGKLLTKAQKEAQQRAALKLQQLIEAGVVVPALQEKQAGEAGAAQDAPKKKKIVYENKKKKKPVPAAAAAGSEETPAAAGSKSVGDYKLQRQREKEEAAAKALEAAKVQAEADAAAAAAAKAKPSSKSAAAPESDKDDDDDDVKDAWDASSDEEEEQAPAEDEDVKDAWDASSGDEDEQEDEPENKKPKAAAAAKGKAPAAPAAKGKSHAAAESTDEDDSESGSGSDWDDSDSDDDSDSEDEETEQERKRPRSPHASRLAARKKDDLRSPICCILGHVDTGKTKLLDKIRQTNVQEGEAGGITQQIGATYFPQDAIIKKTEVLKKQDLEIKVPGLLVIDTPGHESFTNLRSRGSSLCNIAILVVDIMHGLEPQTLESLNLLRQRKTPFIVALNKIDRIYGWDATPNGGFEASLAKQSKSVQKEYLDRLERTKLAFAEQGLNSEVYYKNRNMAKYVSLVPTSAITGEGIPDLLYLLCHLTQTRMSEKLMYVGELEATVLEVKVVEGLGTTIDVILSNGVLRENDRIVVCGLEGPIVTNVRALLTPQPLRELRVKSQYVHHKFIKAAMGVKISANGLEKAVAGSRLLVVTEDDDEELLKEEVMQDLANLEANIDKSGKGVWVQASTLGSLEALLSFLRDMKIPVSGINIGPVHKKDVVKASVMLDRAKEFAVMLCFDVKVEKEAQEMAEDVGVTVFTADIIYHLFDKFTAYHESLLEQKRKDAAPVAVFPCILSIIPGCVFNKRDPIIVGCDVKEGALRLGTPICVYGPPVAGVEGPGPLVKLGKVTGIEVNRKPVDIAKKGQYGGGVAVKIECPNYDTPKLVGRHFLEKEELMSHITRESIDVLKENFREEMSKEDWALVIKLKKRLNIQ</sequence>
<dbReference type="Pfam" id="PF11987">
    <property type="entry name" value="IF-2"/>
    <property type="match status" value="1"/>
</dbReference>
<evidence type="ECO:0000256" key="1">
    <source>
        <dbReference type="ARBA" id="ARBA00004496"/>
    </source>
</evidence>
<dbReference type="InterPro" id="IPR023115">
    <property type="entry name" value="TIF_IF2_dom3"/>
</dbReference>
<dbReference type="GO" id="GO:0046872">
    <property type="term" value="F:metal ion binding"/>
    <property type="evidence" value="ECO:0007669"/>
    <property type="project" value="UniProtKB-KW"/>
</dbReference>
<dbReference type="AlphaFoldDB" id="A0A1Y2HP48"/>
<evidence type="ECO:0000256" key="6">
    <source>
        <dbReference type="ARBA" id="ARBA00022540"/>
    </source>
</evidence>
<evidence type="ECO:0000256" key="4">
    <source>
        <dbReference type="ARBA" id="ARBA00013824"/>
    </source>
</evidence>
<dbReference type="PROSITE" id="PS51722">
    <property type="entry name" value="G_TR_2"/>
    <property type="match status" value="1"/>
</dbReference>
<dbReference type="InterPro" id="IPR029459">
    <property type="entry name" value="EFTU-type"/>
</dbReference>
<feature type="compositionally biased region" description="Acidic residues" evidence="14">
    <location>
        <begin position="511"/>
        <end position="526"/>
    </location>
</feature>
<dbReference type="CDD" id="cd03703">
    <property type="entry name" value="aeIF5B_II"/>
    <property type="match status" value="1"/>
</dbReference>
<dbReference type="Pfam" id="PF00009">
    <property type="entry name" value="GTP_EFTU"/>
    <property type="match status" value="1"/>
</dbReference>
<evidence type="ECO:0000256" key="9">
    <source>
        <dbReference type="ARBA" id="ARBA00022801"/>
    </source>
</evidence>
<keyword evidence="11" id="KW-0342">GTP-binding</keyword>
<feature type="compositionally biased region" description="Low complexity" evidence="14">
    <location>
        <begin position="21"/>
        <end position="34"/>
    </location>
</feature>
<dbReference type="PANTHER" id="PTHR43381">
    <property type="entry name" value="TRANSLATION INITIATION FACTOR IF-2-RELATED"/>
    <property type="match status" value="1"/>
</dbReference>
<feature type="region of interest" description="Disordered" evidence="14">
    <location>
        <begin position="1"/>
        <end position="373"/>
    </location>
</feature>
<protein>
    <recommendedName>
        <fullName evidence="4">Eukaryotic translation initiation factor 5B</fullName>
        <ecNumber evidence="3">3.6.5.3</ecNumber>
    </recommendedName>
    <alternativeName>
        <fullName evidence="12">Translation initiation factor IF-2</fullName>
    </alternativeName>
</protein>
<feature type="compositionally biased region" description="Pro residues" evidence="14">
    <location>
        <begin position="158"/>
        <end position="176"/>
    </location>
</feature>
<keyword evidence="17" id="KW-1185">Reference proteome</keyword>
<feature type="compositionally biased region" description="Basic and acidic residues" evidence="14">
    <location>
        <begin position="449"/>
        <end position="460"/>
    </location>
</feature>
<evidence type="ECO:0000256" key="14">
    <source>
        <dbReference type="SAM" id="MobiDB-lite"/>
    </source>
</evidence>
<dbReference type="Gene3D" id="3.40.50.10050">
    <property type="entry name" value="Translation initiation factor IF- 2, domain 3"/>
    <property type="match status" value="1"/>
</dbReference>
<evidence type="ECO:0000256" key="12">
    <source>
        <dbReference type="ARBA" id="ARBA00032478"/>
    </source>
</evidence>
<evidence type="ECO:0000256" key="8">
    <source>
        <dbReference type="ARBA" id="ARBA00022741"/>
    </source>
</evidence>
<evidence type="ECO:0000259" key="15">
    <source>
        <dbReference type="PROSITE" id="PS51722"/>
    </source>
</evidence>
<dbReference type="InterPro" id="IPR015760">
    <property type="entry name" value="TIF_IF2"/>
</dbReference>
<keyword evidence="8" id="KW-0547">Nucleotide-binding</keyword>
<keyword evidence="6" id="KW-0396">Initiation factor</keyword>
<dbReference type="InterPro" id="IPR036925">
    <property type="entry name" value="TIF_IF2_dom3_sf"/>
</dbReference>
<feature type="compositionally biased region" description="Low complexity" evidence="14">
    <location>
        <begin position="461"/>
        <end position="493"/>
    </location>
</feature>
<dbReference type="PRINTS" id="PR00315">
    <property type="entry name" value="ELONGATNFCT"/>
</dbReference>
<feature type="compositionally biased region" description="Low complexity" evidence="14">
    <location>
        <begin position="177"/>
        <end position="192"/>
    </location>
</feature>
<dbReference type="NCBIfam" id="NF003078">
    <property type="entry name" value="PRK04004.1"/>
    <property type="match status" value="1"/>
</dbReference>
<dbReference type="EC" id="3.6.5.3" evidence="3"/>
<dbReference type="FunFam" id="3.40.50.10050:FF:000002">
    <property type="entry name" value="Eukaryotic translation initiation factor 5B"/>
    <property type="match status" value="1"/>
</dbReference>
<feature type="compositionally biased region" description="Basic and acidic residues" evidence="14">
    <location>
        <begin position="231"/>
        <end position="278"/>
    </location>
</feature>
<keyword evidence="10" id="KW-0648">Protein biosynthesis</keyword>
<evidence type="ECO:0000313" key="16">
    <source>
        <dbReference type="EMBL" id="ORZ35581.1"/>
    </source>
</evidence>
<keyword evidence="7" id="KW-0479">Metal-binding</keyword>
<dbReference type="SUPFAM" id="SSF52156">
    <property type="entry name" value="Initiation factor IF2/eIF5b, domain 3"/>
    <property type="match status" value="1"/>
</dbReference>
<comment type="caution">
    <text evidence="16">The sequence shown here is derived from an EMBL/GenBank/DDBJ whole genome shotgun (WGS) entry which is preliminary data.</text>
</comment>
<dbReference type="InterPro" id="IPR000795">
    <property type="entry name" value="T_Tr_GTP-bd_dom"/>
</dbReference>
<feature type="compositionally biased region" description="Acidic residues" evidence="14">
    <location>
        <begin position="575"/>
        <end position="606"/>
    </location>
</feature>
<evidence type="ECO:0000256" key="7">
    <source>
        <dbReference type="ARBA" id="ARBA00022723"/>
    </source>
</evidence>
<dbReference type="Pfam" id="PF14578">
    <property type="entry name" value="GTP_EFTU_D4"/>
    <property type="match status" value="1"/>
</dbReference>
<evidence type="ECO:0000256" key="10">
    <source>
        <dbReference type="ARBA" id="ARBA00022917"/>
    </source>
</evidence>
<dbReference type="InterPro" id="IPR005225">
    <property type="entry name" value="Small_GTP-bd"/>
</dbReference>
<accession>A0A1Y2HP48</accession>
<comment type="subcellular location">
    <subcellularLocation>
        <location evidence="1">Cytoplasm</location>
    </subcellularLocation>
</comment>
<proteinExistence type="inferred from homology"/>
<feature type="compositionally biased region" description="Acidic residues" evidence="14">
    <location>
        <begin position="534"/>
        <end position="544"/>
    </location>
</feature>
<dbReference type="EMBL" id="MCFL01000021">
    <property type="protein sequence ID" value="ORZ35581.1"/>
    <property type="molecule type" value="Genomic_DNA"/>
</dbReference>
<dbReference type="GO" id="GO:0003924">
    <property type="term" value="F:GTPase activity"/>
    <property type="evidence" value="ECO:0007669"/>
    <property type="project" value="InterPro"/>
</dbReference>
<feature type="compositionally biased region" description="Basic residues" evidence="14">
    <location>
        <begin position="144"/>
        <end position="153"/>
    </location>
</feature>
<dbReference type="InterPro" id="IPR027417">
    <property type="entry name" value="P-loop_NTPase"/>
</dbReference>
<evidence type="ECO:0000256" key="2">
    <source>
        <dbReference type="ARBA" id="ARBA00007733"/>
    </source>
</evidence>
<feature type="compositionally biased region" description="Basic and acidic residues" evidence="14">
    <location>
        <begin position="311"/>
        <end position="373"/>
    </location>
</feature>
<dbReference type="GO" id="GO:0005525">
    <property type="term" value="F:GTP binding"/>
    <property type="evidence" value="ECO:0007669"/>
    <property type="project" value="UniProtKB-KW"/>
</dbReference>
<feature type="compositionally biased region" description="Low complexity" evidence="14">
    <location>
        <begin position="425"/>
        <end position="440"/>
    </location>
</feature>
<dbReference type="InterPro" id="IPR009000">
    <property type="entry name" value="Transl_B-barrel_sf"/>
</dbReference>
<feature type="compositionally biased region" description="Low complexity" evidence="14">
    <location>
        <begin position="551"/>
        <end position="574"/>
    </location>
</feature>
<dbReference type="FunFam" id="3.40.50.300:FF:000112">
    <property type="entry name" value="Eukaryotic translation initiation factor 5B"/>
    <property type="match status" value="1"/>
</dbReference>
<dbReference type="GO" id="GO:0003743">
    <property type="term" value="F:translation initiation factor activity"/>
    <property type="evidence" value="ECO:0007669"/>
    <property type="project" value="UniProtKB-KW"/>
</dbReference>
<gene>
    <name evidence="16" type="ORF">BCR44DRAFT_1433804</name>
</gene>
<dbReference type="GO" id="GO:0005739">
    <property type="term" value="C:mitochondrion"/>
    <property type="evidence" value="ECO:0007669"/>
    <property type="project" value="TreeGrafter"/>
</dbReference>
<evidence type="ECO:0000256" key="5">
    <source>
        <dbReference type="ARBA" id="ARBA00022490"/>
    </source>
</evidence>
<evidence type="ECO:0000256" key="3">
    <source>
        <dbReference type="ARBA" id="ARBA00011986"/>
    </source>
</evidence>
<feature type="domain" description="Tr-type G" evidence="15">
    <location>
        <begin position="628"/>
        <end position="845"/>
    </location>
</feature>
<dbReference type="FunFam" id="2.40.30.10:FF:000013">
    <property type="entry name" value="eukaryotic translation initiation factor 5B"/>
    <property type="match status" value="1"/>
</dbReference>
<name>A0A1Y2HP48_9FUNG</name>
<dbReference type="NCBIfam" id="TIGR00231">
    <property type="entry name" value="small_GTP"/>
    <property type="match status" value="1"/>
</dbReference>
<evidence type="ECO:0000256" key="13">
    <source>
        <dbReference type="ARBA" id="ARBA00048107"/>
    </source>
</evidence>
<keyword evidence="5" id="KW-0963">Cytoplasm</keyword>
<evidence type="ECO:0000256" key="11">
    <source>
        <dbReference type="ARBA" id="ARBA00023134"/>
    </source>
</evidence>
<dbReference type="OrthoDB" id="4928at2759"/>
<feature type="region of interest" description="Disordered" evidence="14">
    <location>
        <begin position="398"/>
        <end position="624"/>
    </location>
</feature>
<dbReference type="FunFam" id="2.40.30.10:FF:000026">
    <property type="entry name" value="Eukaryotic translation initiation factor 5B"/>
    <property type="match status" value="1"/>
</dbReference>